<dbReference type="PANTHER" id="PTHR46733">
    <property type="entry name" value="26.5 KDA HEAT SHOCK PROTEIN, MITOCHONDRIAL"/>
    <property type="match status" value="1"/>
</dbReference>
<evidence type="ECO:0000313" key="5">
    <source>
        <dbReference type="EMBL" id="MFD0920592.1"/>
    </source>
</evidence>
<protein>
    <submittedName>
        <fullName evidence="5">Hsp20/alpha crystallin family protein</fullName>
    </submittedName>
</protein>
<dbReference type="SUPFAM" id="SSF49764">
    <property type="entry name" value="HSP20-like chaperones"/>
    <property type="match status" value="1"/>
</dbReference>
<dbReference type="RefSeq" id="WP_263248224.1">
    <property type="nucleotide sequence ID" value="NZ_BAABLT010000005.1"/>
</dbReference>
<dbReference type="Gene3D" id="2.60.40.790">
    <property type="match status" value="1"/>
</dbReference>
<dbReference type="Proteomes" id="UP001597018">
    <property type="component" value="Unassembled WGS sequence"/>
</dbReference>
<keyword evidence="6" id="KW-1185">Reference proteome</keyword>
<evidence type="ECO:0000256" key="3">
    <source>
        <dbReference type="RuleBase" id="RU003616"/>
    </source>
</evidence>
<feature type="domain" description="SHSP" evidence="4">
    <location>
        <begin position="22"/>
        <end position="131"/>
    </location>
</feature>
<comment type="caution">
    <text evidence="5">The sequence shown here is derived from an EMBL/GenBank/DDBJ whole genome shotgun (WGS) entry which is preliminary data.</text>
</comment>
<comment type="similarity">
    <text evidence="2 3">Belongs to the small heat shock protein (HSP20) family.</text>
</comment>
<evidence type="ECO:0000313" key="6">
    <source>
        <dbReference type="Proteomes" id="UP001597018"/>
    </source>
</evidence>
<sequence length="132" mass="15183">MTNIRPRPGSTLPDLLQWLESPFGERHAMRIESYVDQGQFVIRCELPGVDPDNDIHLDLQGNQLNITAERRYEERDDQHSEFHYGTLNRTLLLPANCNTDEIEAEYDAGILTVRIPQRDSGGRREIPIARRG</sequence>
<dbReference type="Pfam" id="PF00011">
    <property type="entry name" value="HSP20"/>
    <property type="match status" value="1"/>
</dbReference>
<dbReference type="CDD" id="cd06464">
    <property type="entry name" value="ACD_sHsps-like"/>
    <property type="match status" value="1"/>
</dbReference>
<proteinExistence type="inferred from homology"/>
<dbReference type="InterPro" id="IPR002068">
    <property type="entry name" value="A-crystallin/Hsp20_dom"/>
</dbReference>
<keyword evidence="1" id="KW-0346">Stress response</keyword>
<evidence type="ECO:0000259" key="4">
    <source>
        <dbReference type="PROSITE" id="PS01031"/>
    </source>
</evidence>
<evidence type="ECO:0000256" key="1">
    <source>
        <dbReference type="ARBA" id="ARBA00023016"/>
    </source>
</evidence>
<dbReference type="EMBL" id="JBHTIW010000007">
    <property type="protein sequence ID" value="MFD0920592.1"/>
    <property type="molecule type" value="Genomic_DNA"/>
</dbReference>
<dbReference type="InterPro" id="IPR008978">
    <property type="entry name" value="HSP20-like_chaperone"/>
</dbReference>
<dbReference type="PANTHER" id="PTHR46733:SF4">
    <property type="entry name" value="HEAT SHOCK PROTEIN 21, CHLOROPLASTIC"/>
    <property type="match status" value="1"/>
</dbReference>
<evidence type="ECO:0000256" key="2">
    <source>
        <dbReference type="PROSITE-ProRule" id="PRU00285"/>
    </source>
</evidence>
<dbReference type="PROSITE" id="PS01031">
    <property type="entry name" value="SHSP"/>
    <property type="match status" value="1"/>
</dbReference>
<reference evidence="6" key="1">
    <citation type="journal article" date="2019" name="Int. J. Syst. Evol. Microbiol.">
        <title>The Global Catalogue of Microorganisms (GCM) 10K type strain sequencing project: providing services to taxonomists for standard genome sequencing and annotation.</title>
        <authorList>
            <consortium name="The Broad Institute Genomics Platform"/>
            <consortium name="The Broad Institute Genome Sequencing Center for Infectious Disease"/>
            <person name="Wu L."/>
            <person name="Ma J."/>
        </authorList>
    </citation>
    <scope>NUCLEOTIDE SEQUENCE [LARGE SCALE GENOMIC DNA]</scope>
    <source>
        <strain evidence="6">CCUG 56401</strain>
    </source>
</reference>
<accession>A0ABW3FW80</accession>
<gene>
    <name evidence="5" type="ORF">ACFQ16_12635</name>
</gene>
<dbReference type="InterPro" id="IPR044587">
    <property type="entry name" value="HSP21-like"/>
</dbReference>
<organism evidence="5 6">
    <name type="scientific">Saccharopolyspora rosea</name>
    <dbReference type="NCBI Taxonomy" id="524884"/>
    <lineage>
        <taxon>Bacteria</taxon>
        <taxon>Bacillati</taxon>
        <taxon>Actinomycetota</taxon>
        <taxon>Actinomycetes</taxon>
        <taxon>Pseudonocardiales</taxon>
        <taxon>Pseudonocardiaceae</taxon>
        <taxon>Saccharopolyspora</taxon>
    </lineage>
</organism>
<name>A0ABW3FW80_9PSEU</name>